<dbReference type="Proteomes" id="UP000076532">
    <property type="component" value="Unassembled WGS sequence"/>
</dbReference>
<dbReference type="AlphaFoldDB" id="A0A166MEM8"/>
<proteinExistence type="predicted"/>
<dbReference type="EMBL" id="KV417529">
    <property type="protein sequence ID" value="KZP23929.1"/>
    <property type="molecule type" value="Genomic_DNA"/>
</dbReference>
<evidence type="ECO:0000313" key="1">
    <source>
        <dbReference type="EMBL" id="KZP23929.1"/>
    </source>
</evidence>
<name>A0A166MEM8_9AGAM</name>
<organism evidence="1 2">
    <name type="scientific">Athelia psychrophila</name>
    <dbReference type="NCBI Taxonomy" id="1759441"/>
    <lineage>
        <taxon>Eukaryota</taxon>
        <taxon>Fungi</taxon>
        <taxon>Dikarya</taxon>
        <taxon>Basidiomycota</taxon>
        <taxon>Agaricomycotina</taxon>
        <taxon>Agaricomycetes</taxon>
        <taxon>Agaricomycetidae</taxon>
        <taxon>Atheliales</taxon>
        <taxon>Atheliaceae</taxon>
        <taxon>Athelia</taxon>
    </lineage>
</organism>
<evidence type="ECO:0000313" key="2">
    <source>
        <dbReference type="Proteomes" id="UP000076532"/>
    </source>
</evidence>
<sequence length="79" mass="8299">MELSSRLCACSLVRMSGTPSVQCGPTDDACDPETGHQRLKSKSAHQVLAMVIGGGVQFICADVGVECLLVLSGRQHIKA</sequence>
<accession>A0A166MEM8</accession>
<reference evidence="1 2" key="1">
    <citation type="journal article" date="2016" name="Mol. Biol. Evol.">
        <title>Comparative Genomics of Early-Diverging Mushroom-Forming Fungi Provides Insights into the Origins of Lignocellulose Decay Capabilities.</title>
        <authorList>
            <person name="Nagy L.G."/>
            <person name="Riley R."/>
            <person name="Tritt A."/>
            <person name="Adam C."/>
            <person name="Daum C."/>
            <person name="Floudas D."/>
            <person name="Sun H."/>
            <person name="Yadav J.S."/>
            <person name="Pangilinan J."/>
            <person name="Larsson K.H."/>
            <person name="Matsuura K."/>
            <person name="Barry K."/>
            <person name="Labutti K."/>
            <person name="Kuo R."/>
            <person name="Ohm R.A."/>
            <person name="Bhattacharya S.S."/>
            <person name="Shirouzu T."/>
            <person name="Yoshinaga Y."/>
            <person name="Martin F.M."/>
            <person name="Grigoriev I.V."/>
            <person name="Hibbett D.S."/>
        </authorList>
    </citation>
    <scope>NUCLEOTIDE SEQUENCE [LARGE SCALE GENOMIC DNA]</scope>
    <source>
        <strain evidence="1 2">CBS 109695</strain>
    </source>
</reference>
<gene>
    <name evidence="1" type="ORF">FIBSPDRAFT_857683</name>
</gene>
<keyword evidence="2" id="KW-1185">Reference proteome</keyword>
<protein>
    <submittedName>
        <fullName evidence="1">Uncharacterized protein</fullName>
    </submittedName>
</protein>